<proteinExistence type="predicted"/>
<protein>
    <submittedName>
        <fullName evidence="1">Uncharacterized protein</fullName>
    </submittedName>
</protein>
<dbReference type="AlphaFoldDB" id="A0AAW2DL49"/>
<gene>
    <name evidence="1" type="ORF">SO802_005406</name>
</gene>
<organism evidence="1 2">
    <name type="scientific">Lithocarpus litseifolius</name>
    <dbReference type="NCBI Taxonomy" id="425828"/>
    <lineage>
        <taxon>Eukaryota</taxon>
        <taxon>Viridiplantae</taxon>
        <taxon>Streptophyta</taxon>
        <taxon>Embryophyta</taxon>
        <taxon>Tracheophyta</taxon>
        <taxon>Spermatophyta</taxon>
        <taxon>Magnoliopsida</taxon>
        <taxon>eudicotyledons</taxon>
        <taxon>Gunneridae</taxon>
        <taxon>Pentapetalae</taxon>
        <taxon>rosids</taxon>
        <taxon>fabids</taxon>
        <taxon>Fagales</taxon>
        <taxon>Fagaceae</taxon>
        <taxon>Lithocarpus</taxon>
    </lineage>
</organism>
<dbReference type="Proteomes" id="UP001459277">
    <property type="component" value="Unassembled WGS sequence"/>
</dbReference>
<reference evidence="1 2" key="1">
    <citation type="submission" date="2024-01" db="EMBL/GenBank/DDBJ databases">
        <title>A telomere-to-telomere, gap-free genome of sweet tea (Lithocarpus litseifolius).</title>
        <authorList>
            <person name="Zhou J."/>
        </authorList>
    </citation>
    <scope>NUCLEOTIDE SEQUENCE [LARGE SCALE GENOMIC DNA]</scope>
    <source>
        <strain evidence="1">Zhou-2022a</strain>
        <tissue evidence="1">Leaf</tissue>
    </source>
</reference>
<dbReference type="EMBL" id="JAZDWU010000002">
    <property type="protein sequence ID" value="KAL0010298.1"/>
    <property type="molecule type" value="Genomic_DNA"/>
</dbReference>
<evidence type="ECO:0000313" key="1">
    <source>
        <dbReference type="EMBL" id="KAL0010298.1"/>
    </source>
</evidence>
<keyword evidence="2" id="KW-1185">Reference proteome</keyword>
<sequence>MLDYLLLRQSNLFSLMHQVALPALTTTATGFLQNYIDSILALQGASCRLAQGCSSSRDHYRNRFLTELHLSLFWLFNMLAADSHKF</sequence>
<evidence type="ECO:0000313" key="2">
    <source>
        <dbReference type="Proteomes" id="UP001459277"/>
    </source>
</evidence>
<accession>A0AAW2DL49</accession>
<name>A0AAW2DL49_9ROSI</name>
<comment type="caution">
    <text evidence="1">The sequence shown here is derived from an EMBL/GenBank/DDBJ whole genome shotgun (WGS) entry which is preliminary data.</text>
</comment>